<proteinExistence type="predicted"/>
<keyword evidence="2" id="KW-1185">Reference proteome</keyword>
<gene>
    <name evidence="1" type="ORF">ZOSMA_194G00020</name>
</gene>
<dbReference type="EMBL" id="LFYR01000710">
    <property type="protein sequence ID" value="KMZ70739.1"/>
    <property type="molecule type" value="Genomic_DNA"/>
</dbReference>
<organism evidence="1 2">
    <name type="scientific">Zostera marina</name>
    <name type="common">Eelgrass</name>
    <dbReference type="NCBI Taxonomy" id="29655"/>
    <lineage>
        <taxon>Eukaryota</taxon>
        <taxon>Viridiplantae</taxon>
        <taxon>Streptophyta</taxon>
        <taxon>Embryophyta</taxon>
        <taxon>Tracheophyta</taxon>
        <taxon>Spermatophyta</taxon>
        <taxon>Magnoliopsida</taxon>
        <taxon>Liliopsida</taxon>
        <taxon>Zosteraceae</taxon>
        <taxon>Zostera</taxon>
    </lineage>
</organism>
<evidence type="ECO:0000313" key="1">
    <source>
        <dbReference type="EMBL" id="KMZ70739.1"/>
    </source>
</evidence>
<protein>
    <submittedName>
        <fullName evidence="1">Uncharacterized protein</fullName>
    </submittedName>
</protein>
<dbReference type="AlphaFoldDB" id="A0A0K9PP62"/>
<accession>A0A0K9PP62</accession>
<dbReference type="Proteomes" id="UP000036987">
    <property type="component" value="Unassembled WGS sequence"/>
</dbReference>
<reference evidence="2" key="1">
    <citation type="journal article" date="2016" name="Nature">
        <title>The genome of the seagrass Zostera marina reveals angiosperm adaptation to the sea.</title>
        <authorList>
            <person name="Olsen J.L."/>
            <person name="Rouze P."/>
            <person name="Verhelst B."/>
            <person name="Lin Y.-C."/>
            <person name="Bayer T."/>
            <person name="Collen J."/>
            <person name="Dattolo E."/>
            <person name="De Paoli E."/>
            <person name="Dittami S."/>
            <person name="Maumus F."/>
            <person name="Michel G."/>
            <person name="Kersting A."/>
            <person name="Lauritano C."/>
            <person name="Lohaus R."/>
            <person name="Toepel M."/>
            <person name="Tonon T."/>
            <person name="Vanneste K."/>
            <person name="Amirebrahimi M."/>
            <person name="Brakel J."/>
            <person name="Bostroem C."/>
            <person name="Chovatia M."/>
            <person name="Grimwood J."/>
            <person name="Jenkins J.W."/>
            <person name="Jueterbock A."/>
            <person name="Mraz A."/>
            <person name="Stam W.T."/>
            <person name="Tice H."/>
            <person name="Bornberg-Bauer E."/>
            <person name="Green P.J."/>
            <person name="Pearson G.A."/>
            <person name="Procaccini G."/>
            <person name="Duarte C.M."/>
            <person name="Schmutz J."/>
            <person name="Reusch T.B.H."/>
            <person name="Van de Peer Y."/>
        </authorList>
    </citation>
    <scope>NUCLEOTIDE SEQUENCE [LARGE SCALE GENOMIC DNA]</scope>
    <source>
        <strain evidence="2">cv. Finnish</strain>
    </source>
</reference>
<sequence>MSSLSIRQSPSLNSVALLGKCRLASSSSFSIAPLCPTLSPTSSVNVTSVSSKVSFTHGSGRPPTPDAWLERSALLHRMLSDYTLTEIGATLRPLTSDTRYYHTIEERDRLLQSSPFPLRTMEDVIADASHSRVHTHTFFPTEVVPRSPLSAPAPLSLILPLMPSIVTTPPMESYFTPLSMLPNTPTSMPVPPFMHSSLSVG</sequence>
<evidence type="ECO:0000313" key="2">
    <source>
        <dbReference type="Proteomes" id="UP000036987"/>
    </source>
</evidence>
<name>A0A0K9PP62_ZOSMR</name>
<comment type="caution">
    <text evidence="1">The sequence shown here is derived from an EMBL/GenBank/DDBJ whole genome shotgun (WGS) entry which is preliminary data.</text>
</comment>